<feature type="domain" description="Sulfatase N-terminal" evidence="6">
    <location>
        <begin position="19"/>
        <end position="339"/>
    </location>
</feature>
<evidence type="ECO:0000313" key="8">
    <source>
        <dbReference type="Proteomes" id="UP000644507"/>
    </source>
</evidence>
<dbReference type="Proteomes" id="UP000644507">
    <property type="component" value="Unassembled WGS sequence"/>
</dbReference>
<dbReference type="RefSeq" id="WP_189572507.1">
    <property type="nucleotide sequence ID" value="NZ_BMXI01000016.1"/>
</dbReference>
<accession>A0A918TUY7</accession>
<dbReference type="InterPro" id="IPR000917">
    <property type="entry name" value="Sulfatase_N"/>
</dbReference>
<name>A0A918TUY7_9BACT</name>
<evidence type="ECO:0000256" key="5">
    <source>
        <dbReference type="SAM" id="MobiDB-lite"/>
    </source>
</evidence>
<dbReference type="GO" id="GO:0046872">
    <property type="term" value="F:metal ion binding"/>
    <property type="evidence" value="ECO:0007669"/>
    <property type="project" value="UniProtKB-KW"/>
</dbReference>
<protein>
    <submittedName>
        <fullName evidence="7">Arylsulfatase</fullName>
    </submittedName>
</protein>
<dbReference type="InterPro" id="IPR050738">
    <property type="entry name" value="Sulfatase"/>
</dbReference>
<dbReference type="PROSITE" id="PS00149">
    <property type="entry name" value="SULFATASE_2"/>
    <property type="match status" value="1"/>
</dbReference>
<evidence type="ECO:0000256" key="2">
    <source>
        <dbReference type="ARBA" id="ARBA00022723"/>
    </source>
</evidence>
<dbReference type="Gene3D" id="3.30.1120.10">
    <property type="match status" value="1"/>
</dbReference>
<dbReference type="SUPFAM" id="SSF53649">
    <property type="entry name" value="Alkaline phosphatase-like"/>
    <property type="match status" value="1"/>
</dbReference>
<gene>
    <name evidence="7" type="ORF">GCM10007100_33280</name>
</gene>
<dbReference type="Pfam" id="PF00884">
    <property type="entry name" value="Sulfatase"/>
    <property type="match status" value="1"/>
</dbReference>
<reference evidence="7" key="2">
    <citation type="submission" date="2020-09" db="EMBL/GenBank/DDBJ databases">
        <authorList>
            <person name="Sun Q."/>
            <person name="Kim S."/>
        </authorList>
    </citation>
    <scope>NUCLEOTIDE SEQUENCE</scope>
    <source>
        <strain evidence="7">KCTC 12988</strain>
    </source>
</reference>
<keyword evidence="4" id="KW-0106">Calcium</keyword>
<dbReference type="PANTHER" id="PTHR42693">
    <property type="entry name" value="ARYLSULFATASE FAMILY MEMBER"/>
    <property type="match status" value="1"/>
</dbReference>
<dbReference type="Gene3D" id="3.40.720.10">
    <property type="entry name" value="Alkaline Phosphatase, subunit A"/>
    <property type="match status" value="1"/>
</dbReference>
<evidence type="ECO:0000256" key="3">
    <source>
        <dbReference type="ARBA" id="ARBA00022801"/>
    </source>
</evidence>
<feature type="region of interest" description="Disordered" evidence="5">
    <location>
        <begin position="269"/>
        <end position="288"/>
    </location>
</feature>
<organism evidence="7 8">
    <name type="scientific">Roseibacillus persicicus</name>
    <dbReference type="NCBI Taxonomy" id="454148"/>
    <lineage>
        <taxon>Bacteria</taxon>
        <taxon>Pseudomonadati</taxon>
        <taxon>Verrucomicrobiota</taxon>
        <taxon>Verrucomicrobiia</taxon>
        <taxon>Verrucomicrobiales</taxon>
        <taxon>Verrucomicrobiaceae</taxon>
        <taxon>Roseibacillus</taxon>
    </lineage>
</organism>
<dbReference type="GO" id="GO:0004065">
    <property type="term" value="F:arylsulfatase activity"/>
    <property type="evidence" value="ECO:0007669"/>
    <property type="project" value="TreeGrafter"/>
</dbReference>
<dbReference type="PANTHER" id="PTHR42693:SF53">
    <property type="entry name" value="ENDO-4-O-SULFATASE"/>
    <property type="match status" value="1"/>
</dbReference>
<feature type="compositionally biased region" description="Polar residues" evidence="5">
    <location>
        <begin position="269"/>
        <end position="278"/>
    </location>
</feature>
<dbReference type="InterPro" id="IPR017850">
    <property type="entry name" value="Alkaline_phosphatase_core_sf"/>
</dbReference>
<sequence length="471" mass="52375">MRFLFLTLLSLVGLQAERPNIVIMLSDDLGYGEHQHLNPDRGKIPTPHLDTIAASGMTFTDAHSGSSVCTPTRYGLLTGRYSWRTTLQRGVLTGGKSLIAEDRVTIGHYLKKQGYDTAIIGKWHLGTLYDGKHKDKQVPVGSKVSQGPIERGGFDLFRGFHHARQMDIWIEDQTVTEHLPPVEMLPRLTQEAVHYISSRKKEDAPFFLYLPWNSPHSPVVPSPEWQGKSGLNPHADFVMQTDDSHGQVMEALRTTGLLENTLVIVTSDNGTSAPTSKLPQLLEKGHHPSGPFRGSKADIWDGGHRVPFLVSWPGRVPQKSQCPDLICLTDCFATVADLLEKPVAENVAEDSFSFLPQLMGKASENSREEVVHHSVEGHFSIRDERWKLILCPGSGGWSTPKVRSALKQGLPTEQLYDMAKDKEETTNLASENPEIVAALRKELERLIARGRSTTGPKLTNDAPIVLEKWRK</sequence>
<evidence type="ECO:0000313" key="7">
    <source>
        <dbReference type="EMBL" id="GHC63150.1"/>
    </source>
</evidence>
<reference evidence="7" key="1">
    <citation type="journal article" date="2014" name="Int. J. Syst. Evol. Microbiol.">
        <title>Complete genome sequence of Corynebacterium casei LMG S-19264T (=DSM 44701T), isolated from a smear-ripened cheese.</title>
        <authorList>
            <consortium name="US DOE Joint Genome Institute (JGI-PGF)"/>
            <person name="Walter F."/>
            <person name="Albersmeier A."/>
            <person name="Kalinowski J."/>
            <person name="Ruckert C."/>
        </authorList>
    </citation>
    <scope>NUCLEOTIDE SEQUENCE</scope>
    <source>
        <strain evidence="7">KCTC 12988</strain>
    </source>
</reference>
<evidence type="ECO:0000259" key="6">
    <source>
        <dbReference type="Pfam" id="PF00884"/>
    </source>
</evidence>
<proteinExistence type="inferred from homology"/>
<evidence type="ECO:0000256" key="4">
    <source>
        <dbReference type="ARBA" id="ARBA00022837"/>
    </source>
</evidence>
<keyword evidence="2" id="KW-0479">Metal-binding</keyword>
<keyword evidence="3" id="KW-0378">Hydrolase</keyword>
<keyword evidence="8" id="KW-1185">Reference proteome</keyword>
<dbReference type="EMBL" id="BMXI01000016">
    <property type="protein sequence ID" value="GHC63150.1"/>
    <property type="molecule type" value="Genomic_DNA"/>
</dbReference>
<comment type="caution">
    <text evidence="7">The sequence shown here is derived from an EMBL/GenBank/DDBJ whole genome shotgun (WGS) entry which is preliminary data.</text>
</comment>
<dbReference type="InterPro" id="IPR024607">
    <property type="entry name" value="Sulfatase_CS"/>
</dbReference>
<dbReference type="AlphaFoldDB" id="A0A918TUY7"/>
<comment type="similarity">
    <text evidence="1">Belongs to the sulfatase family.</text>
</comment>
<evidence type="ECO:0000256" key="1">
    <source>
        <dbReference type="ARBA" id="ARBA00008779"/>
    </source>
</evidence>
<dbReference type="PROSITE" id="PS00523">
    <property type="entry name" value="SULFATASE_1"/>
    <property type="match status" value="1"/>
</dbReference>
<dbReference type="CDD" id="cd16143">
    <property type="entry name" value="ARS_like"/>
    <property type="match status" value="1"/>
</dbReference>